<gene>
    <name evidence="3" type="ORF">FHS57_003585</name>
</gene>
<proteinExistence type="predicted"/>
<dbReference type="Gene3D" id="2.40.128.110">
    <property type="entry name" value="Lipid/polyisoprenoid-binding, YceI-like"/>
    <property type="match status" value="1"/>
</dbReference>
<feature type="chain" id="PRO_5031414605" evidence="1">
    <location>
        <begin position="19"/>
        <end position="183"/>
    </location>
</feature>
<dbReference type="InterPro" id="IPR007372">
    <property type="entry name" value="Lipid/polyisoprenoid-bd_YceI"/>
</dbReference>
<dbReference type="SUPFAM" id="SSF101874">
    <property type="entry name" value="YceI-like"/>
    <property type="match status" value="1"/>
</dbReference>
<feature type="signal peptide" evidence="1">
    <location>
        <begin position="1"/>
        <end position="18"/>
    </location>
</feature>
<evidence type="ECO:0000313" key="3">
    <source>
        <dbReference type="EMBL" id="MBB3839576.1"/>
    </source>
</evidence>
<dbReference type="PANTHER" id="PTHR34406">
    <property type="entry name" value="PROTEIN YCEI"/>
    <property type="match status" value="1"/>
</dbReference>
<comment type="caution">
    <text evidence="3">The sequence shown here is derived from an EMBL/GenBank/DDBJ whole genome shotgun (WGS) entry which is preliminary data.</text>
</comment>
<dbReference type="Proteomes" id="UP000541352">
    <property type="component" value="Unassembled WGS sequence"/>
</dbReference>
<accession>A0A7W5ZPD8</accession>
<keyword evidence="4" id="KW-1185">Reference proteome</keyword>
<sequence>MKFPLILFLSLMMGNVLAQDVLIARNAQISFFSETPLENISGLNKNVTAILNTKTSEVAVKMQVAQFEFPNKLMQEHFNENYLESDKYPTASFTGKIQEKVDFSKEGVQAITAKGMLNMHGVAKERTMTGKLTVTKTGASLVCEFNVPLTDHKIEVPKLVFEKIAEVIAVKTNFSFVPYEQKK</sequence>
<keyword evidence="1" id="KW-0732">Signal</keyword>
<dbReference type="EMBL" id="JACIBY010000007">
    <property type="protein sequence ID" value="MBB3839576.1"/>
    <property type="molecule type" value="Genomic_DNA"/>
</dbReference>
<dbReference type="RefSeq" id="WP_183975970.1">
    <property type="nucleotide sequence ID" value="NZ_JACIBY010000007.1"/>
</dbReference>
<protein>
    <submittedName>
        <fullName evidence="3">Polyisoprenoid-binding protein YceI</fullName>
    </submittedName>
</protein>
<reference evidence="3 4" key="1">
    <citation type="submission" date="2020-08" db="EMBL/GenBank/DDBJ databases">
        <title>Genomic Encyclopedia of Type Strains, Phase IV (KMG-IV): sequencing the most valuable type-strain genomes for metagenomic binning, comparative biology and taxonomic classification.</title>
        <authorList>
            <person name="Goeker M."/>
        </authorList>
    </citation>
    <scope>NUCLEOTIDE SEQUENCE [LARGE SCALE GENOMIC DNA]</scope>
    <source>
        <strain evidence="3 4">DSM 17976</strain>
    </source>
</reference>
<evidence type="ECO:0000259" key="2">
    <source>
        <dbReference type="Pfam" id="PF04264"/>
    </source>
</evidence>
<organism evidence="3 4">
    <name type="scientific">Runella defluvii</name>
    <dbReference type="NCBI Taxonomy" id="370973"/>
    <lineage>
        <taxon>Bacteria</taxon>
        <taxon>Pseudomonadati</taxon>
        <taxon>Bacteroidota</taxon>
        <taxon>Cytophagia</taxon>
        <taxon>Cytophagales</taxon>
        <taxon>Spirosomataceae</taxon>
        <taxon>Runella</taxon>
    </lineage>
</organism>
<name>A0A7W5ZPD8_9BACT</name>
<dbReference type="PANTHER" id="PTHR34406:SF1">
    <property type="entry name" value="PROTEIN YCEI"/>
    <property type="match status" value="1"/>
</dbReference>
<dbReference type="AlphaFoldDB" id="A0A7W5ZPD8"/>
<dbReference type="InterPro" id="IPR036761">
    <property type="entry name" value="TTHA0802/YceI-like_sf"/>
</dbReference>
<feature type="domain" description="Lipid/polyisoprenoid-binding YceI-like" evidence="2">
    <location>
        <begin position="27"/>
        <end position="175"/>
    </location>
</feature>
<evidence type="ECO:0000313" key="4">
    <source>
        <dbReference type="Proteomes" id="UP000541352"/>
    </source>
</evidence>
<dbReference type="Pfam" id="PF04264">
    <property type="entry name" value="YceI"/>
    <property type="match status" value="1"/>
</dbReference>
<evidence type="ECO:0000256" key="1">
    <source>
        <dbReference type="SAM" id="SignalP"/>
    </source>
</evidence>